<proteinExistence type="predicted"/>
<sequence length="49" mass="5515">MARASASLQPEIYQTLQAIAKQKKVSVAWVIRDAAEKYIAAQWPLLETK</sequence>
<accession>A0A6B3KM80</accession>
<dbReference type="Pfam" id="PF01402">
    <property type="entry name" value="RHH_1"/>
    <property type="match status" value="1"/>
</dbReference>
<dbReference type="GO" id="GO:0006355">
    <property type="term" value="P:regulation of DNA-templated transcription"/>
    <property type="evidence" value="ECO:0007669"/>
    <property type="project" value="InterPro"/>
</dbReference>
<feature type="domain" description="Ribbon-helix-helix protein CopG" evidence="1">
    <location>
        <begin position="5"/>
        <end position="40"/>
    </location>
</feature>
<evidence type="ECO:0000313" key="2">
    <source>
        <dbReference type="EMBL" id="NEK74747.1"/>
    </source>
</evidence>
<reference evidence="2" key="1">
    <citation type="submission" date="2019-11" db="EMBL/GenBank/DDBJ databases">
        <title>Genome-resolved metagenomics to study the prevalence of co-infection and intraspecific heterogeneity among plant pathogen metapopulations.</title>
        <authorList>
            <person name="Newberry E."/>
            <person name="Bhandari R."/>
            <person name="Kemble J."/>
            <person name="Sikora E."/>
            <person name="Potnis N."/>
        </authorList>
    </citation>
    <scope>NUCLEOTIDE SEQUENCE</scope>
    <source>
        <strain evidence="2">Xe_Pep_Tuscaloosa_18b</strain>
    </source>
</reference>
<dbReference type="InterPro" id="IPR010985">
    <property type="entry name" value="Ribbon_hlx_hlx"/>
</dbReference>
<protein>
    <submittedName>
        <fullName evidence="2">Ribbon-helix-helix protein, CopG family</fullName>
    </submittedName>
</protein>
<dbReference type="InterPro" id="IPR002145">
    <property type="entry name" value="CopG"/>
</dbReference>
<organism evidence="2">
    <name type="scientific">Xanthomonas euvesicatoria</name>
    <dbReference type="NCBI Taxonomy" id="456327"/>
    <lineage>
        <taxon>Bacteria</taxon>
        <taxon>Pseudomonadati</taxon>
        <taxon>Pseudomonadota</taxon>
        <taxon>Gammaproteobacteria</taxon>
        <taxon>Lysobacterales</taxon>
        <taxon>Lysobacteraceae</taxon>
        <taxon>Xanthomonas</taxon>
    </lineage>
</organism>
<gene>
    <name evidence="2" type="ORF">G3W62_18565</name>
</gene>
<name>A0A6B3KM80_XANEU</name>
<evidence type="ECO:0000259" key="1">
    <source>
        <dbReference type="Pfam" id="PF01402"/>
    </source>
</evidence>
<dbReference type="EMBL" id="JAAGYV010000189">
    <property type="protein sequence ID" value="NEK74747.1"/>
    <property type="molecule type" value="Genomic_DNA"/>
</dbReference>
<dbReference type="SUPFAM" id="SSF47598">
    <property type="entry name" value="Ribbon-helix-helix"/>
    <property type="match status" value="1"/>
</dbReference>
<comment type="caution">
    <text evidence="2">The sequence shown here is derived from an EMBL/GenBank/DDBJ whole genome shotgun (WGS) entry which is preliminary data.</text>
</comment>
<dbReference type="AlphaFoldDB" id="A0A6B3KM80"/>